<evidence type="ECO:0000256" key="2">
    <source>
        <dbReference type="SAM" id="MobiDB-lite"/>
    </source>
</evidence>
<gene>
    <name evidence="5" type="primary">LOC117647162</name>
</gene>
<name>A0A6P8ZB10_THRPL</name>
<feature type="transmembrane region" description="Helical" evidence="3">
    <location>
        <begin position="15"/>
        <end position="34"/>
    </location>
</feature>
<dbReference type="KEGG" id="tpal:117647162"/>
<organism evidence="5">
    <name type="scientific">Thrips palmi</name>
    <name type="common">Melon thrips</name>
    <dbReference type="NCBI Taxonomy" id="161013"/>
    <lineage>
        <taxon>Eukaryota</taxon>
        <taxon>Metazoa</taxon>
        <taxon>Ecdysozoa</taxon>
        <taxon>Arthropoda</taxon>
        <taxon>Hexapoda</taxon>
        <taxon>Insecta</taxon>
        <taxon>Pterygota</taxon>
        <taxon>Neoptera</taxon>
        <taxon>Paraneoptera</taxon>
        <taxon>Thysanoptera</taxon>
        <taxon>Terebrantia</taxon>
        <taxon>Thripoidea</taxon>
        <taxon>Thripidae</taxon>
        <taxon>Thrips</taxon>
    </lineage>
</organism>
<evidence type="ECO:0000256" key="1">
    <source>
        <dbReference type="SAM" id="Coils"/>
    </source>
</evidence>
<sequence>MGVDLLRGGGGRGHFLIACFALLSLFLLFNWWSLSTENLDLLKQIDDLSQHMKSSSNLLDQCRRDRSTLEGRVKRLEEDNDKLVQTVESEKQTAQRLEGNLKESNKETLASEKKFDGANTKWKMCVTELDSLKKVDIAKSGTIDSMRIEKTDLTTQIQELKDQVAKLESQLKEKVENAPKKTSSSTAAVPQKVENDAVAENEVRNIPEPYHAEEKESEHRGDHLGDKDDQAVDERELEMQGNGDERKGSIA</sequence>
<feature type="coiled-coil region" evidence="1">
    <location>
        <begin position="59"/>
        <end position="107"/>
    </location>
</feature>
<protein>
    <submittedName>
        <fullName evidence="5">Myosin-2 heavy chain, non muscle-like</fullName>
    </submittedName>
</protein>
<dbReference type="GeneID" id="117647162"/>
<keyword evidence="1" id="KW-0175">Coiled coil</keyword>
<reference evidence="5" key="1">
    <citation type="submission" date="2025-08" db="UniProtKB">
        <authorList>
            <consortium name="RefSeq"/>
        </authorList>
    </citation>
    <scope>IDENTIFICATION</scope>
    <source>
        <tissue evidence="5">Total insect</tissue>
    </source>
</reference>
<proteinExistence type="predicted"/>
<dbReference type="AlphaFoldDB" id="A0A6P8ZB10"/>
<accession>A0A6P8ZB10</accession>
<evidence type="ECO:0000256" key="3">
    <source>
        <dbReference type="SAM" id="Phobius"/>
    </source>
</evidence>
<dbReference type="Proteomes" id="UP000515158">
    <property type="component" value="Unplaced"/>
</dbReference>
<keyword evidence="3" id="KW-0812">Transmembrane</keyword>
<dbReference type="RefSeq" id="XP_034244622.1">
    <property type="nucleotide sequence ID" value="XM_034388731.1"/>
</dbReference>
<feature type="region of interest" description="Disordered" evidence="2">
    <location>
        <begin position="173"/>
        <end position="251"/>
    </location>
</feature>
<keyword evidence="3" id="KW-1133">Transmembrane helix</keyword>
<dbReference type="InParanoid" id="A0A6P8ZB10"/>
<evidence type="ECO:0000313" key="5">
    <source>
        <dbReference type="RefSeq" id="XP_034244622.1"/>
    </source>
</evidence>
<keyword evidence="3" id="KW-0472">Membrane</keyword>
<keyword evidence="4" id="KW-1185">Reference proteome</keyword>
<feature type="compositionally biased region" description="Basic and acidic residues" evidence="2">
    <location>
        <begin position="201"/>
        <end position="251"/>
    </location>
</feature>
<dbReference type="OrthoDB" id="10072022at2759"/>
<dbReference type="Gene3D" id="1.10.287.1490">
    <property type="match status" value="1"/>
</dbReference>
<evidence type="ECO:0000313" key="4">
    <source>
        <dbReference type="Proteomes" id="UP000515158"/>
    </source>
</evidence>